<dbReference type="AlphaFoldDB" id="A0A0B7BVB9"/>
<organism evidence="1">
    <name type="scientific">Arion vulgaris</name>
    <dbReference type="NCBI Taxonomy" id="1028688"/>
    <lineage>
        <taxon>Eukaryota</taxon>
        <taxon>Metazoa</taxon>
        <taxon>Spiralia</taxon>
        <taxon>Lophotrochozoa</taxon>
        <taxon>Mollusca</taxon>
        <taxon>Gastropoda</taxon>
        <taxon>Heterobranchia</taxon>
        <taxon>Euthyneura</taxon>
        <taxon>Panpulmonata</taxon>
        <taxon>Eupulmonata</taxon>
        <taxon>Stylommatophora</taxon>
        <taxon>Helicina</taxon>
        <taxon>Arionoidea</taxon>
        <taxon>Arionidae</taxon>
        <taxon>Arion</taxon>
    </lineage>
</organism>
<name>A0A0B7BVB9_9EUPU</name>
<feature type="non-terminal residue" evidence="1">
    <location>
        <position position="1"/>
    </location>
</feature>
<evidence type="ECO:0000313" key="1">
    <source>
        <dbReference type="EMBL" id="CEK97154.1"/>
    </source>
</evidence>
<accession>A0A0B7BVB9</accession>
<gene>
    <name evidence="1" type="primary">ORF214836</name>
</gene>
<sequence length="137" mass="15713">HSSVRFSSLKEPRKISRTWSNLCHQSQPSIEVQTITSKQLHMTLPDSKHHASDLHKCTSSERNNFHALHGLENPMISQPYVLPNKNMFNICSKTSRENGRDQEKGSLNQFSVHADTEVRIRINLDDNLHPERDTISS</sequence>
<feature type="non-terminal residue" evidence="1">
    <location>
        <position position="137"/>
    </location>
</feature>
<proteinExistence type="predicted"/>
<dbReference type="EMBL" id="HACG01050289">
    <property type="protein sequence ID" value="CEK97154.1"/>
    <property type="molecule type" value="Transcribed_RNA"/>
</dbReference>
<reference evidence="1" key="1">
    <citation type="submission" date="2014-12" db="EMBL/GenBank/DDBJ databases">
        <title>Insight into the proteome of Arion vulgaris.</title>
        <authorList>
            <person name="Aradska J."/>
            <person name="Bulat T."/>
            <person name="Smidak R."/>
            <person name="Sarate P."/>
            <person name="Gangsoo J."/>
            <person name="Sialana F."/>
            <person name="Bilban M."/>
            <person name="Lubec G."/>
        </authorList>
    </citation>
    <scope>NUCLEOTIDE SEQUENCE</scope>
    <source>
        <tissue evidence="1">Skin</tissue>
    </source>
</reference>
<protein>
    <submittedName>
        <fullName evidence="1">Uncharacterized protein</fullName>
    </submittedName>
</protein>